<dbReference type="PROSITE" id="PS51892">
    <property type="entry name" value="SUBTILASE"/>
    <property type="match status" value="1"/>
</dbReference>
<evidence type="ECO:0000313" key="6">
    <source>
        <dbReference type="Proteomes" id="UP000274504"/>
    </source>
</evidence>
<evidence type="ECO:0000256" key="2">
    <source>
        <dbReference type="ARBA" id="ARBA00022801"/>
    </source>
</evidence>
<dbReference type="GO" id="GO:0000139">
    <property type="term" value="C:Golgi membrane"/>
    <property type="evidence" value="ECO:0007669"/>
    <property type="project" value="TreeGrafter"/>
</dbReference>
<proteinExistence type="inferred from homology"/>
<name>A0A0R3SQI6_HYMDI</name>
<dbReference type="GO" id="GO:0004252">
    <property type="term" value="F:serine-type endopeptidase activity"/>
    <property type="evidence" value="ECO:0007669"/>
    <property type="project" value="InterPro"/>
</dbReference>
<evidence type="ECO:0000256" key="1">
    <source>
        <dbReference type="ARBA" id="ARBA00022670"/>
    </source>
</evidence>
<dbReference type="PANTHER" id="PTHR42884:SF3">
    <property type="entry name" value="FURIN-LIKE PROTEASE 1, ISOFORMS 1_1-X_2"/>
    <property type="match status" value="1"/>
</dbReference>
<comment type="similarity">
    <text evidence="4">Belongs to the peptidase S8 family.</text>
</comment>
<reference evidence="5 6" key="2">
    <citation type="submission" date="2018-11" db="EMBL/GenBank/DDBJ databases">
        <authorList>
            <consortium name="Pathogen Informatics"/>
        </authorList>
    </citation>
    <scope>NUCLEOTIDE SEQUENCE [LARGE SCALE GENOMIC DNA]</scope>
</reference>
<protein>
    <submittedName>
        <fullName evidence="7">Peptidase_S8 domain-containing protein</fullName>
    </submittedName>
</protein>
<dbReference type="SUPFAM" id="SSF52743">
    <property type="entry name" value="Subtilisin-like"/>
    <property type="match status" value="1"/>
</dbReference>
<evidence type="ECO:0000256" key="4">
    <source>
        <dbReference type="PROSITE-ProRule" id="PRU01240"/>
    </source>
</evidence>
<dbReference type="SUPFAM" id="SSF54897">
    <property type="entry name" value="Protease propeptides/inhibitors"/>
    <property type="match status" value="1"/>
</dbReference>
<dbReference type="PROSITE" id="PS00136">
    <property type="entry name" value="SUBTILASE_ASP"/>
    <property type="match status" value="1"/>
</dbReference>
<dbReference type="Gene3D" id="3.40.50.200">
    <property type="entry name" value="Peptidase S8/S53 domain"/>
    <property type="match status" value="1"/>
</dbReference>
<comment type="caution">
    <text evidence="4">Lacks conserved residue(s) required for the propagation of feature annotation.</text>
</comment>
<dbReference type="GO" id="GO:0016486">
    <property type="term" value="P:peptide hormone processing"/>
    <property type="evidence" value="ECO:0007669"/>
    <property type="project" value="TreeGrafter"/>
</dbReference>
<dbReference type="InterPro" id="IPR036852">
    <property type="entry name" value="Peptidase_S8/S53_dom_sf"/>
</dbReference>
<evidence type="ECO:0000256" key="3">
    <source>
        <dbReference type="ARBA" id="ARBA00022825"/>
    </source>
</evidence>
<dbReference type="PANTHER" id="PTHR42884">
    <property type="entry name" value="PROPROTEIN CONVERTASE SUBTILISIN/KEXIN-RELATED"/>
    <property type="match status" value="1"/>
</dbReference>
<reference evidence="7" key="1">
    <citation type="submission" date="2017-02" db="UniProtKB">
        <authorList>
            <consortium name="WormBaseParasite"/>
        </authorList>
    </citation>
    <scope>IDENTIFICATION</scope>
</reference>
<keyword evidence="1" id="KW-0645">Protease</keyword>
<gene>
    <name evidence="5" type="ORF">HDID_LOCUS7336</name>
</gene>
<dbReference type="OrthoDB" id="6255718at2759"/>
<dbReference type="WBParaSite" id="HDID_0000733801-mRNA-1">
    <property type="protein sequence ID" value="HDID_0000733801-mRNA-1"/>
    <property type="gene ID" value="HDID_0000733801"/>
</dbReference>
<sequence length="209" mass="23941">MLSYIFHNFCEPTRSRKILSHHFILWFCTTLVLLLLLMNWRALAITSPLDESLEYQRSLKELMKNHSHPQPTTDKRFTPFWAAQVEGGESAARDLAAKYGFIYLGEASLVRWAEQQVAKIRVKRDVYLQPPPNDPSWPRMWYLNRGGPGGIDMNVRSVWARGYAGRGVVVTILDDGLETDHPDLKPNYVSPPLLSVLFYGIIDDILIVI</sequence>
<keyword evidence="2" id="KW-0378">Hydrolase</keyword>
<accession>A0A0R3SQI6</accession>
<organism evidence="7">
    <name type="scientific">Hymenolepis diminuta</name>
    <name type="common">Rat tapeworm</name>
    <dbReference type="NCBI Taxonomy" id="6216"/>
    <lineage>
        <taxon>Eukaryota</taxon>
        <taxon>Metazoa</taxon>
        <taxon>Spiralia</taxon>
        <taxon>Lophotrochozoa</taxon>
        <taxon>Platyhelminthes</taxon>
        <taxon>Cestoda</taxon>
        <taxon>Eucestoda</taxon>
        <taxon>Cyclophyllidea</taxon>
        <taxon>Hymenolepididae</taxon>
        <taxon>Hymenolepis</taxon>
    </lineage>
</organism>
<dbReference type="EMBL" id="UYSG01010926">
    <property type="protein sequence ID" value="VDL59654.1"/>
    <property type="molecule type" value="Genomic_DNA"/>
</dbReference>
<evidence type="ECO:0000313" key="5">
    <source>
        <dbReference type="EMBL" id="VDL59654.1"/>
    </source>
</evidence>
<dbReference type="AlphaFoldDB" id="A0A0R3SQI6"/>
<dbReference type="Proteomes" id="UP000274504">
    <property type="component" value="Unassembled WGS sequence"/>
</dbReference>
<keyword evidence="3" id="KW-0720">Serine protease</keyword>
<dbReference type="STRING" id="6216.A0A0R3SQI6"/>
<dbReference type="GO" id="GO:0005802">
    <property type="term" value="C:trans-Golgi network"/>
    <property type="evidence" value="ECO:0007669"/>
    <property type="project" value="TreeGrafter"/>
</dbReference>
<evidence type="ECO:0000313" key="7">
    <source>
        <dbReference type="WBParaSite" id="HDID_0000733801-mRNA-1"/>
    </source>
</evidence>
<dbReference type="InterPro" id="IPR023827">
    <property type="entry name" value="Peptidase_S8_Asp-AS"/>
</dbReference>